<sequence>MFKEPTSIPACLDKFLSVFKKFLTGSFRFCSDAVRIFSSPNPQISTADVLWSWSRFRLSKMAAGLSGGSTKRPYAFSVNGRRIEGPLLSDLWEMFHEIFIEQIYFATLPAGANIIDCGANVGCSAIYFKLSIPDARITCFEPNPLIFPYLQKNVSGLSSVETVQMACGKENGTISFKVHPAYSTGSTTKDLWSPDMEKIEVAQVRLSDRIKERVDLLKLDVEGAELDVLEDLEAAGKLSMIDRMSIEFHHNLTMDRSDLAQFLSIIERAGFAYTIDASRDATARFDNAQWQGMMIYAWRR</sequence>
<dbReference type="PANTHER" id="PTHR34203">
    <property type="entry name" value="METHYLTRANSFERASE, FKBM FAMILY PROTEIN"/>
    <property type="match status" value="1"/>
</dbReference>
<organism evidence="2 3">
    <name type="scientific">Bradyrhizobium symbiodeficiens</name>
    <dbReference type="NCBI Taxonomy" id="1404367"/>
    <lineage>
        <taxon>Bacteria</taxon>
        <taxon>Pseudomonadati</taxon>
        <taxon>Pseudomonadota</taxon>
        <taxon>Alphaproteobacteria</taxon>
        <taxon>Hyphomicrobiales</taxon>
        <taxon>Nitrobacteraceae</taxon>
        <taxon>Bradyrhizobium</taxon>
    </lineage>
</organism>
<dbReference type="Gene3D" id="3.40.50.150">
    <property type="entry name" value="Vaccinia Virus protein VP39"/>
    <property type="match status" value="1"/>
</dbReference>
<dbReference type="SUPFAM" id="SSF53335">
    <property type="entry name" value="S-adenosyl-L-methionine-dependent methyltransferases"/>
    <property type="match status" value="1"/>
</dbReference>
<accession>A0A6G9A9M7</accession>
<dbReference type="EMBL" id="CP050066">
    <property type="protein sequence ID" value="QIP09019.1"/>
    <property type="molecule type" value="Genomic_DNA"/>
</dbReference>
<dbReference type="Pfam" id="PF05050">
    <property type="entry name" value="Methyltransf_21"/>
    <property type="match status" value="1"/>
</dbReference>
<proteinExistence type="predicted"/>
<keyword evidence="2" id="KW-0489">Methyltransferase</keyword>
<name>A0A6G9A9M7_9BRAD</name>
<dbReference type="Proteomes" id="UP000500895">
    <property type="component" value="Chromosome"/>
</dbReference>
<dbReference type="GO" id="GO:0032259">
    <property type="term" value="P:methylation"/>
    <property type="evidence" value="ECO:0007669"/>
    <property type="project" value="UniProtKB-KW"/>
</dbReference>
<dbReference type="PANTHER" id="PTHR34203:SF15">
    <property type="entry name" value="SLL1173 PROTEIN"/>
    <property type="match status" value="1"/>
</dbReference>
<dbReference type="InterPro" id="IPR052514">
    <property type="entry name" value="SAM-dependent_MTase"/>
</dbReference>
<evidence type="ECO:0000259" key="1">
    <source>
        <dbReference type="Pfam" id="PF05050"/>
    </source>
</evidence>
<feature type="domain" description="Methyltransferase FkbM" evidence="1">
    <location>
        <begin position="116"/>
        <end position="272"/>
    </location>
</feature>
<gene>
    <name evidence="2" type="ORF">HAV00_23380</name>
</gene>
<dbReference type="EC" id="2.1.1.-" evidence="2"/>
<dbReference type="NCBIfam" id="TIGR01444">
    <property type="entry name" value="fkbM_fam"/>
    <property type="match status" value="1"/>
</dbReference>
<dbReference type="RefSeq" id="WP_166468899.1">
    <property type="nucleotide sequence ID" value="NZ_CP050066.2"/>
</dbReference>
<evidence type="ECO:0000313" key="3">
    <source>
        <dbReference type="Proteomes" id="UP000500895"/>
    </source>
</evidence>
<keyword evidence="2" id="KW-0808">Transferase</keyword>
<dbReference type="AlphaFoldDB" id="A0A6G9A9M7"/>
<evidence type="ECO:0000313" key="2">
    <source>
        <dbReference type="EMBL" id="QIP09019.1"/>
    </source>
</evidence>
<dbReference type="InterPro" id="IPR006342">
    <property type="entry name" value="FkbM_mtfrase"/>
</dbReference>
<reference evidence="2 3" key="1">
    <citation type="journal article" date="2020" name="Int. J. Syst. Evol. Microbiol.">
        <title>Description and complete genome sequences of Bradyrhizobium symbiodeficiens sp. nov., a non-symbiotic bacterium associated with legumes native to Canada.</title>
        <authorList>
            <person name="Bromfield E.S.P."/>
            <person name="Cloutier S."/>
            <person name="Nguyen H.D.T."/>
        </authorList>
    </citation>
    <scope>NUCLEOTIDE SEQUENCE [LARGE SCALE GENOMIC DNA]</scope>
    <source>
        <strain evidence="2 3">101S1MB</strain>
    </source>
</reference>
<protein>
    <submittedName>
        <fullName evidence="2">FkbM family methyltransferase</fullName>
        <ecNumber evidence="2">2.1.1.-</ecNumber>
    </submittedName>
</protein>
<dbReference type="GO" id="GO:0008168">
    <property type="term" value="F:methyltransferase activity"/>
    <property type="evidence" value="ECO:0007669"/>
    <property type="project" value="UniProtKB-KW"/>
</dbReference>
<dbReference type="InterPro" id="IPR029063">
    <property type="entry name" value="SAM-dependent_MTases_sf"/>
</dbReference>